<dbReference type="RefSeq" id="WP_025021041.1">
    <property type="nucleotide sequence ID" value="NZ_AZFH01000120.1"/>
</dbReference>
<gene>
    <name evidence="3" type="ORF">FC36_GL000858</name>
</gene>
<sequence>MFNKRSKVEKDEVTKGINSILRGILGKKDDAKLTDSEKEIQRQKRNREITAEIKQLEAELETVTTKKERKKIKKRMEKLKRKLDTGFNGEAGFTSPFGYVDDDSYLFVGRNTVISVFDVMFEYGTNNPAPIGWLNNVIPRDTIRHGEFIFITRQHGMDKDTEQDIISHRINENSEGYSEEETTNAREKNQNSQRVRDLQLAGILAGKEETIVDEDLLLIVKASSPENIELALEELRDAYKNDAFKGVMLVRKTGLQLETLRDLFDAPIRDARHTSSMLSVSATRLLLPSSGFSDEDGENIGRDINSIIPNQYARLNLANIRNAVIFSGDTSANVKFDNLGTQPSPLEFGGSTMATVLGKALWLGDKKQGIYGKRTHHILLNNYSYILPDSLVFDMKHESINPLEVFGTPETVKDDAEASMEKTVNMMMLLAGIDEDTDEGKFYRSELDRLLLYWYINNAKGSGIYTDDPENNPRSAQKILADEHHDKFPTMKAFLPVLLNNVAKRKADGEKAHDRADYLYSTMDTLFKKNKMIFDTTTTLPDVYTRDQRNIYYDLSGVSHDKRVKGAVLLNTLAYVVNRALEGESVIIHGLDAVDIKEKMLLKYRDIMKRRGVGKVVVFEESGNDKVNPETFKRFTGQLNAQDLLIIGGLTDHDFVNVPWFNNLPTTAKGQLSQRYPGVFFVYRNYDRISSVISTNIELDKGGIRTT</sequence>
<keyword evidence="1" id="KW-0175">Coiled coil</keyword>
<dbReference type="PATRIC" id="fig|1423740.3.peg.912"/>
<organism evidence="3 4">
    <name type="scientific">Ligilactobacillus equi DSM 15833 = JCM 10991</name>
    <dbReference type="NCBI Taxonomy" id="1423740"/>
    <lineage>
        <taxon>Bacteria</taxon>
        <taxon>Bacillati</taxon>
        <taxon>Bacillota</taxon>
        <taxon>Bacilli</taxon>
        <taxon>Lactobacillales</taxon>
        <taxon>Lactobacillaceae</taxon>
        <taxon>Ligilactobacillus</taxon>
    </lineage>
</organism>
<dbReference type="Proteomes" id="UP000051048">
    <property type="component" value="Unassembled WGS sequence"/>
</dbReference>
<feature type="region of interest" description="Disordered" evidence="2">
    <location>
        <begin position="172"/>
        <end position="192"/>
    </location>
</feature>
<proteinExistence type="predicted"/>
<feature type="coiled-coil region" evidence="1">
    <location>
        <begin position="39"/>
        <end position="82"/>
    </location>
</feature>
<evidence type="ECO:0000256" key="1">
    <source>
        <dbReference type="SAM" id="Coils"/>
    </source>
</evidence>
<dbReference type="OrthoDB" id="2328861at2"/>
<evidence type="ECO:0000313" key="4">
    <source>
        <dbReference type="Proteomes" id="UP000051048"/>
    </source>
</evidence>
<evidence type="ECO:0000313" key="3">
    <source>
        <dbReference type="EMBL" id="KRL79205.1"/>
    </source>
</evidence>
<reference evidence="3 4" key="1">
    <citation type="journal article" date="2015" name="Genome Announc.">
        <title>Expanding the biotechnology potential of lactobacilli through comparative genomics of 213 strains and associated genera.</title>
        <authorList>
            <person name="Sun Z."/>
            <person name="Harris H.M."/>
            <person name="McCann A."/>
            <person name="Guo C."/>
            <person name="Argimon S."/>
            <person name="Zhang W."/>
            <person name="Yang X."/>
            <person name="Jeffery I.B."/>
            <person name="Cooney J.C."/>
            <person name="Kagawa T.F."/>
            <person name="Liu W."/>
            <person name="Song Y."/>
            <person name="Salvetti E."/>
            <person name="Wrobel A."/>
            <person name="Rasinkangas P."/>
            <person name="Parkhill J."/>
            <person name="Rea M.C."/>
            <person name="O'Sullivan O."/>
            <person name="Ritari J."/>
            <person name="Douillard F.P."/>
            <person name="Paul Ross R."/>
            <person name="Yang R."/>
            <person name="Briner A.E."/>
            <person name="Felis G.E."/>
            <person name="de Vos W.M."/>
            <person name="Barrangou R."/>
            <person name="Klaenhammer T.R."/>
            <person name="Caufield P.W."/>
            <person name="Cui Y."/>
            <person name="Zhang H."/>
            <person name="O'Toole P.W."/>
        </authorList>
    </citation>
    <scope>NUCLEOTIDE SEQUENCE [LARGE SCALE GENOMIC DNA]</scope>
    <source>
        <strain evidence="3 4">DSM 15833</strain>
    </source>
</reference>
<name>A0A0R1TKS9_9LACO</name>
<dbReference type="AlphaFoldDB" id="A0A0R1TKS9"/>
<dbReference type="EMBL" id="AZFH01000120">
    <property type="protein sequence ID" value="KRL79205.1"/>
    <property type="molecule type" value="Genomic_DNA"/>
</dbReference>
<protein>
    <submittedName>
        <fullName evidence="3">Uncharacterized protein</fullName>
    </submittedName>
</protein>
<accession>A0A0R1TKS9</accession>
<evidence type="ECO:0000256" key="2">
    <source>
        <dbReference type="SAM" id="MobiDB-lite"/>
    </source>
</evidence>
<dbReference type="STRING" id="1423740.FC36_GL000858"/>
<feature type="compositionally biased region" description="Basic and acidic residues" evidence="2">
    <location>
        <begin position="183"/>
        <end position="192"/>
    </location>
</feature>
<comment type="caution">
    <text evidence="3">The sequence shown here is derived from an EMBL/GenBank/DDBJ whole genome shotgun (WGS) entry which is preliminary data.</text>
</comment>